<dbReference type="PANTHER" id="PTHR30136:SF35">
    <property type="entry name" value="HTH-TYPE TRANSCRIPTIONAL REGULATOR RV1719"/>
    <property type="match status" value="1"/>
</dbReference>
<keyword evidence="2" id="KW-0238">DNA-binding</keyword>
<feature type="domain" description="HTH iclR-type" evidence="4">
    <location>
        <begin position="4"/>
        <end position="66"/>
    </location>
</feature>
<sequence length="251" mass="28828">MKLIQSIQRAFEIIECFNEDNEELRLNDISTMLNLNINTTRGIVNTLVYFSYLEHDQEKNVYKLGYIFLPKSKLLKNRSDDILIDNIERFLKEISNKYNVNARFHKISGNNIIKILSEEPDESRYFLYIKDSKDLPLNATSSGKLILKYSNKEFLENYLNNIPKDKISENTITTKSKLIEELKKIEDIGYSTEIDEVAIGISSVAVPVVKYGRLAATISATAPTKTIKENSSKIANDFINFIENNIKIKTI</sequence>
<protein>
    <submittedName>
        <fullName evidence="6">IclR helix-turn-helix protein</fullName>
    </submittedName>
</protein>
<organism evidence="6">
    <name type="scientific">Peptoniphilus harei</name>
    <dbReference type="NCBI Taxonomy" id="54005"/>
    <lineage>
        <taxon>Bacteria</taxon>
        <taxon>Bacillati</taxon>
        <taxon>Bacillota</taxon>
        <taxon>Tissierellia</taxon>
        <taxon>Tissierellales</taxon>
        <taxon>Peptoniphilaceae</taxon>
        <taxon>Peptoniphilus</taxon>
    </lineage>
</organism>
<dbReference type="InterPro" id="IPR005471">
    <property type="entry name" value="Tscrpt_reg_IclR_N"/>
</dbReference>
<dbReference type="PROSITE" id="PS51077">
    <property type="entry name" value="HTH_ICLR"/>
    <property type="match status" value="1"/>
</dbReference>
<dbReference type="PROSITE" id="PS51078">
    <property type="entry name" value="ICLR_ED"/>
    <property type="match status" value="1"/>
</dbReference>
<accession>A0A133PJ86</accession>
<dbReference type="PANTHER" id="PTHR30136">
    <property type="entry name" value="HELIX-TURN-HELIX TRANSCRIPTIONAL REGULATOR, ICLR FAMILY"/>
    <property type="match status" value="1"/>
</dbReference>
<dbReference type="SUPFAM" id="SSF55781">
    <property type="entry name" value="GAF domain-like"/>
    <property type="match status" value="1"/>
</dbReference>
<evidence type="ECO:0000259" key="4">
    <source>
        <dbReference type="PROSITE" id="PS51077"/>
    </source>
</evidence>
<dbReference type="GO" id="GO:0003677">
    <property type="term" value="F:DNA binding"/>
    <property type="evidence" value="ECO:0007669"/>
    <property type="project" value="UniProtKB-KW"/>
</dbReference>
<dbReference type="EMBL" id="LRQE01000041">
    <property type="protein sequence ID" value="KXA28632.1"/>
    <property type="molecule type" value="Genomic_DNA"/>
</dbReference>
<dbReference type="InterPro" id="IPR014757">
    <property type="entry name" value="Tscrpt_reg_IclR_C"/>
</dbReference>
<dbReference type="SUPFAM" id="SSF46785">
    <property type="entry name" value="Winged helix' DNA-binding domain"/>
    <property type="match status" value="1"/>
</dbReference>
<dbReference type="PATRIC" id="fig|54005.3.peg.1592"/>
<feature type="domain" description="IclR-ED" evidence="5">
    <location>
        <begin position="60"/>
        <end position="251"/>
    </location>
</feature>
<comment type="caution">
    <text evidence="6">The sequence shown here is derived from an EMBL/GenBank/DDBJ whole genome shotgun (WGS) entry which is preliminary data.</text>
</comment>
<dbReference type="Gene3D" id="1.10.10.10">
    <property type="entry name" value="Winged helix-like DNA-binding domain superfamily/Winged helix DNA-binding domain"/>
    <property type="match status" value="1"/>
</dbReference>
<gene>
    <name evidence="6" type="ORF">HMPREF3229_01628</name>
</gene>
<keyword evidence="1" id="KW-0805">Transcription regulation</keyword>
<dbReference type="Gene3D" id="3.30.450.40">
    <property type="match status" value="1"/>
</dbReference>
<dbReference type="AlphaFoldDB" id="A0A133PJ86"/>
<proteinExistence type="predicted"/>
<name>A0A133PJ86_9FIRM</name>
<dbReference type="InterPro" id="IPR029016">
    <property type="entry name" value="GAF-like_dom_sf"/>
</dbReference>
<dbReference type="Proteomes" id="UP000070174">
    <property type="component" value="Unassembled WGS sequence"/>
</dbReference>
<dbReference type="GO" id="GO:0003700">
    <property type="term" value="F:DNA-binding transcription factor activity"/>
    <property type="evidence" value="ECO:0007669"/>
    <property type="project" value="TreeGrafter"/>
</dbReference>
<dbReference type="InterPro" id="IPR036390">
    <property type="entry name" value="WH_DNA-bd_sf"/>
</dbReference>
<evidence type="ECO:0000256" key="1">
    <source>
        <dbReference type="ARBA" id="ARBA00023015"/>
    </source>
</evidence>
<evidence type="ECO:0000256" key="2">
    <source>
        <dbReference type="ARBA" id="ARBA00023125"/>
    </source>
</evidence>
<dbReference type="InterPro" id="IPR036388">
    <property type="entry name" value="WH-like_DNA-bd_sf"/>
</dbReference>
<dbReference type="SMART" id="SM00346">
    <property type="entry name" value="HTH_ICLR"/>
    <property type="match status" value="1"/>
</dbReference>
<evidence type="ECO:0000256" key="3">
    <source>
        <dbReference type="ARBA" id="ARBA00023163"/>
    </source>
</evidence>
<evidence type="ECO:0000259" key="5">
    <source>
        <dbReference type="PROSITE" id="PS51078"/>
    </source>
</evidence>
<dbReference type="InterPro" id="IPR050707">
    <property type="entry name" value="HTH_MetabolicPath_Reg"/>
</dbReference>
<keyword evidence="3" id="KW-0804">Transcription</keyword>
<dbReference type="RefSeq" id="WP_060800608.1">
    <property type="nucleotide sequence ID" value="NZ_KQ957105.1"/>
</dbReference>
<dbReference type="Pfam" id="PF01614">
    <property type="entry name" value="IclR_C"/>
    <property type="match status" value="1"/>
</dbReference>
<evidence type="ECO:0000313" key="7">
    <source>
        <dbReference type="Proteomes" id="UP000070174"/>
    </source>
</evidence>
<reference evidence="6 7" key="1">
    <citation type="submission" date="2016-01" db="EMBL/GenBank/DDBJ databases">
        <authorList>
            <person name="Oliw E.H."/>
        </authorList>
    </citation>
    <scope>NUCLEOTIDE SEQUENCE [LARGE SCALE GENOMIC DNA]</scope>
    <source>
        <strain evidence="6 7">CMW7756A</strain>
    </source>
</reference>
<dbReference type="GO" id="GO:0045892">
    <property type="term" value="P:negative regulation of DNA-templated transcription"/>
    <property type="evidence" value="ECO:0007669"/>
    <property type="project" value="TreeGrafter"/>
</dbReference>
<dbReference type="Pfam" id="PF09339">
    <property type="entry name" value="HTH_IclR"/>
    <property type="match status" value="1"/>
</dbReference>
<evidence type="ECO:0000313" key="6">
    <source>
        <dbReference type="EMBL" id="KXA28632.1"/>
    </source>
</evidence>